<reference evidence="1 2" key="1">
    <citation type="submission" date="2013-08" db="EMBL/GenBank/DDBJ databases">
        <authorList>
            <person name="Durkin A.S."/>
            <person name="Haft D.R."/>
            <person name="McCorrison J."/>
            <person name="Torralba M."/>
            <person name="Gillis M."/>
            <person name="Haft D.H."/>
            <person name="Methe B."/>
            <person name="Sutton G."/>
            <person name="Nelson K.E."/>
        </authorList>
    </citation>
    <scope>NUCLEOTIDE SEQUENCE [LARGE SCALE GENOMIC DNA]</scope>
    <source>
        <strain evidence="1 2">F0068</strain>
    </source>
</reference>
<evidence type="ECO:0000313" key="1">
    <source>
        <dbReference type="EMBL" id="ERK03061.1"/>
    </source>
</evidence>
<evidence type="ECO:0000313" key="2">
    <source>
        <dbReference type="Proteomes" id="UP000016600"/>
    </source>
</evidence>
<sequence length="53" mass="6581">MTSDEKRMLARLSDSTTRRQTFAELVYRYREPLYWKIHHIVITHPIYREMVIK</sequence>
<organism evidence="1 2">
    <name type="scientific">Hoylesella pleuritidis F0068</name>
    <dbReference type="NCBI Taxonomy" id="1081904"/>
    <lineage>
        <taxon>Bacteria</taxon>
        <taxon>Pseudomonadati</taxon>
        <taxon>Bacteroidota</taxon>
        <taxon>Bacteroidia</taxon>
        <taxon>Bacteroidales</taxon>
        <taxon>Prevotellaceae</taxon>
        <taxon>Hoylesella</taxon>
    </lineage>
</organism>
<accession>U2LFL5</accession>
<dbReference type="Proteomes" id="UP000016600">
    <property type="component" value="Unassembled WGS sequence"/>
</dbReference>
<dbReference type="AlphaFoldDB" id="U2LFL5"/>
<gene>
    <name evidence="1" type="ORF">HMPREF1218_1717</name>
</gene>
<dbReference type="EMBL" id="AWET01000018">
    <property type="protein sequence ID" value="ERK03061.1"/>
    <property type="molecule type" value="Genomic_DNA"/>
</dbReference>
<protein>
    <submittedName>
        <fullName evidence="1">Uncharacterized protein</fullName>
    </submittedName>
</protein>
<comment type="caution">
    <text evidence="1">The sequence shown here is derived from an EMBL/GenBank/DDBJ whole genome shotgun (WGS) entry which is preliminary data.</text>
</comment>
<keyword evidence="2" id="KW-1185">Reference proteome</keyword>
<dbReference type="RefSeq" id="WP_021583621.1">
    <property type="nucleotide sequence ID" value="NZ_AWET01000018.1"/>
</dbReference>
<proteinExistence type="predicted"/>
<name>U2LFL5_9BACT</name>